<dbReference type="Pfam" id="PF00293">
    <property type="entry name" value="NUDIX"/>
    <property type="match status" value="1"/>
</dbReference>
<reference evidence="5 6" key="1">
    <citation type="submission" date="2018-03" db="EMBL/GenBank/DDBJ databases">
        <title>Genomic Encyclopedia of Archaeal and Bacterial Type Strains, Phase II (KMG-II): from individual species to whole genera.</title>
        <authorList>
            <person name="Goeker M."/>
        </authorList>
    </citation>
    <scope>NUCLEOTIDE SEQUENCE [LARGE SCALE GENOMIC DNA]</scope>
    <source>
        <strain evidence="5 6">DSM 28229</strain>
    </source>
</reference>
<dbReference type="InterPro" id="IPR020084">
    <property type="entry name" value="NUDIX_hydrolase_CS"/>
</dbReference>
<gene>
    <name evidence="5" type="ORF">BC781_101440</name>
</gene>
<organism evidence="5 6">
    <name type="scientific">Sediminitomix flava</name>
    <dbReference type="NCBI Taxonomy" id="379075"/>
    <lineage>
        <taxon>Bacteria</taxon>
        <taxon>Pseudomonadati</taxon>
        <taxon>Bacteroidota</taxon>
        <taxon>Cytophagia</taxon>
        <taxon>Cytophagales</taxon>
        <taxon>Flammeovirgaceae</taxon>
        <taxon>Sediminitomix</taxon>
    </lineage>
</organism>
<dbReference type="InterPro" id="IPR020476">
    <property type="entry name" value="Nudix_hydrolase"/>
</dbReference>
<accession>A0A315ZG34</accession>
<comment type="caution">
    <text evidence="5">The sequence shown here is derived from an EMBL/GenBank/DDBJ whole genome shotgun (WGS) entry which is preliminary data.</text>
</comment>
<dbReference type="AlphaFoldDB" id="A0A315ZG34"/>
<comment type="similarity">
    <text evidence="3">Belongs to the Nudix hydrolase family.</text>
</comment>
<evidence type="ECO:0000256" key="3">
    <source>
        <dbReference type="RuleBase" id="RU003476"/>
    </source>
</evidence>
<dbReference type="InterPro" id="IPR015797">
    <property type="entry name" value="NUDIX_hydrolase-like_dom_sf"/>
</dbReference>
<dbReference type="EMBL" id="QGDO01000001">
    <property type="protein sequence ID" value="PWJ44090.1"/>
    <property type="molecule type" value="Genomic_DNA"/>
</dbReference>
<keyword evidence="6" id="KW-1185">Reference proteome</keyword>
<dbReference type="PANTHER" id="PTHR43046">
    <property type="entry name" value="GDP-MANNOSE MANNOSYL HYDROLASE"/>
    <property type="match status" value="1"/>
</dbReference>
<dbReference type="PRINTS" id="PR00502">
    <property type="entry name" value="NUDIXFAMILY"/>
</dbReference>
<keyword evidence="2 3" id="KW-0378">Hydrolase</keyword>
<sequence>MYLWEIYPNRNKMDSQTNAIKEKFGNRLRVRVCGLCIDDNQLLLIKHSSLGDKGFLWVPPGGGVDYGEDLKSALKREFLEETGLTVEVERFLFAHEYLEKPLHAVEFFFRVNILGGELEQGIDPELEENEQIIKEIRFVPFEELKEFPSGTVHQAISKCESLSDLEQLDGIYHYIK</sequence>
<dbReference type="PROSITE" id="PS00893">
    <property type="entry name" value="NUDIX_BOX"/>
    <property type="match status" value="1"/>
</dbReference>
<dbReference type="InterPro" id="IPR000086">
    <property type="entry name" value="NUDIX_hydrolase_dom"/>
</dbReference>
<name>A0A315ZG34_SEDFL</name>
<proteinExistence type="inferred from homology"/>
<protein>
    <submittedName>
        <fullName evidence="5">8-oxo-dGTP diphosphatase</fullName>
    </submittedName>
</protein>
<evidence type="ECO:0000313" key="5">
    <source>
        <dbReference type="EMBL" id="PWJ44090.1"/>
    </source>
</evidence>
<evidence type="ECO:0000256" key="1">
    <source>
        <dbReference type="ARBA" id="ARBA00001946"/>
    </source>
</evidence>
<dbReference type="SUPFAM" id="SSF55811">
    <property type="entry name" value="Nudix"/>
    <property type="match status" value="1"/>
</dbReference>
<dbReference type="PROSITE" id="PS51462">
    <property type="entry name" value="NUDIX"/>
    <property type="match status" value="1"/>
</dbReference>
<evidence type="ECO:0000313" key="6">
    <source>
        <dbReference type="Proteomes" id="UP000245535"/>
    </source>
</evidence>
<dbReference type="CDD" id="cd18880">
    <property type="entry name" value="NUDIX_ADPRase"/>
    <property type="match status" value="1"/>
</dbReference>
<evidence type="ECO:0000256" key="2">
    <source>
        <dbReference type="ARBA" id="ARBA00022801"/>
    </source>
</evidence>
<dbReference type="PANTHER" id="PTHR43046:SF14">
    <property type="entry name" value="MUTT_NUDIX FAMILY PROTEIN"/>
    <property type="match status" value="1"/>
</dbReference>
<feature type="domain" description="Nudix hydrolase" evidence="4">
    <location>
        <begin position="26"/>
        <end position="160"/>
    </location>
</feature>
<evidence type="ECO:0000259" key="4">
    <source>
        <dbReference type="PROSITE" id="PS51462"/>
    </source>
</evidence>
<comment type="cofactor">
    <cofactor evidence="1">
        <name>Mg(2+)</name>
        <dbReference type="ChEBI" id="CHEBI:18420"/>
    </cofactor>
</comment>
<dbReference type="GO" id="GO:0016787">
    <property type="term" value="F:hydrolase activity"/>
    <property type="evidence" value="ECO:0007669"/>
    <property type="project" value="UniProtKB-KW"/>
</dbReference>
<dbReference type="Proteomes" id="UP000245535">
    <property type="component" value="Unassembled WGS sequence"/>
</dbReference>
<dbReference type="Gene3D" id="3.90.79.10">
    <property type="entry name" value="Nucleoside Triphosphate Pyrophosphohydrolase"/>
    <property type="match status" value="1"/>
</dbReference>